<dbReference type="AlphaFoldDB" id="A0A939B7Q3"/>
<dbReference type="InterPro" id="IPR050328">
    <property type="entry name" value="Dev_Immune_Receptor"/>
</dbReference>
<evidence type="ECO:0000313" key="2">
    <source>
        <dbReference type="EMBL" id="MBM6673797.1"/>
    </source>
</evidence>
<dbReference type="PANTHER" id="PTHR24373:SF370">
    <property type="entry name" value="FISH-LIPS, ISOFORM E"/>
    <property type="match status" value="1"/>
</dbReference>
<dbReference type="InterPro" id="IPR005046">
    <property type="entry name" value="DUF285"/>
</dbReference>
<dbReference type="EMBL" id="JACJJG010000036">
    <property type="protein sequence ID" value="MBM6673797.1"/>
    <property type="molecule type" value="Genomic_DNA"/>
</dbReference>
<evidence type="ECO:0000256" key="1">
    <source>
        <dbReference type="ARBA" id="ARBA00022729"/>
    </source>
</evidence>
<proteinExistence type="predicted"/>
<dbReference type="InterPro" id="IPR011889">
    <property type="entry name" value="Liste_lipo_26"/>
</dbReference>
<reference evidence="2" key="2">
    <citation type="journal article" date="2021" name="Sci. Rep.">
        <title>The distribution of antibiotic resistance genes in chicken gut microbiota commensals.</title>
        <authorList>
            <person name="Juricova H."/>
            <person name="Matiasovicova J."/>
            <person name="Kubasova T."/>
            <person name="Cejkova D."/>
            <person name="Rychlik I."/>
        </authorList>
    </citation>
    <scope>NUCLEOTIDE SEQUENCE</scope>
    <source>
        <strain evidence="2">An824</strain>
    </source>
</reference>
<dbReference type="SUPFAM" id="SSF52058">
    <property type="entry name" value="L domain-like"/>
    <property type="match status" value="1"/>
</dbReference>
<evidence type="ECO:0000313" key="3">
    <source>
        <dbReference type="Proteomes" id="UP000706891"/>
    </source>
</evidence>
<name>A0A939B7Q3_9BACT</name>
<protein>
    <submittedName>
        <fullName evidence="2">BspA family leucine-rich repeat surface protein</fullName>
    </submittedName>
</protein>
<dbReference type="NCBIfam" id="TIGR02167">
    <property type="entry name" value="Liste_lipo_26"/>
    <property type="match status" value="7"/>
</dbReference>
<dbReference type="RefSeq" id="WP_205104713.1">
    <property type="nucleotide sequence ID" value="NZ_JACJJG010000036.1"/>
</dbReference>
<organism evidence="2 3">
    <name type="scientific">Marseilla massiliensis</name>
    <dbReference type="NCBI Taxonomy" id="1841864"/>
    <lineage>
        <taxon>Bacteria</taxon>
        <taxon>Pseudomonadati</taxon>
        <taxon>Bacteroidota</taxon>
        <taxon>Bacteroidia</taxon>
        <taxon>Bacteroidales</taxon>
        <taxon>Prevotellaceae</taxon>
        <taxon>Marseilla</taxon>
    </lineage>
</organism>
<accession>A0A939B7Q3</accession>
<dbReference type="Gene3D" id="3.80.10.10">
    <property type="entry name" value="Ribonuclease Inhibitor"/>
    <property type="match status" value="1"/>
</dbReference>
<sequence length="342" mass="38296">MKCPHCNGEHPDNYQFCPITGQRIEPQFKACTNEDCPDFGKHILPLEAKFCPCCGRPIQESAGCSQIVVVCSKAGSSIQIGRLTFEEGLIREKRIRLKKGENVISVEEYPELQYGFSFSIKSKAEQIEDIILDGFDTSKITSMYQMFYGCSSLVSLNLSGFDTSSVTNMRSMFHGCSSLESLDLSGFDTSQVKDMSCMFEDCSSLVSLGLNGFDTSNVTDMSHMFCGCSSLESLDLSEFDTFNVTYMYSMFYDCSSLVSLDLSEFDTSVVTSMQHMFYGCSSLVSLDLSGFDTSNVTNMDYMFNKCSSLVSLDLSGFDKIFYWSHMFDGCSENIQKKYEYPL</sequence>
<dbReference type="InterPro" id="IPR032675">
    <property type="entry name" value="LRR_dom_sf"/>
</dbReference>
<dbReference type="Pfam" id="PF03382">
    <property type="entry name" value="DUF285"/>
    <property type="match status" value="2"/>
</dbReference>
<dbReference type="PANTHER" id="PTHR24373">
    <property type="entry name" value="SLIT RELATED LEUCINE-RICH REPEAT NEURONAL PROTEIN"/>
    <property type="match status" value="1"/>
</dbReference>
<dbReference type="GO" id="GO:0005615">
    <property type="term" value="C:extracellular space"/>
    <property type="evidence" value="ECO:0007669"/>
    <property type="project" value="TreeGrafter"/>
</dbReference>
<reference evidence="2" key="1">
    <citation type="submission" date="2020-08" db="EMBL/GenBank/DDBJ databases">
        <authorList>
            <person name="Cejkova D."/>
            <person name="Kubasova T."/>
            <person name="Jahodarova E."/>
            <person name="Rychlik I."/>
        </authorList>
    </citation>
    <scope>NUCLEOTIDE SEQUENCE</scope>
    <source>
        <strain evidence="2">An824</strain>
    </source>
</reference>
<keyword evidence="1" id="KW-0732">Signal</keyword>
<keyword evidence="3" id="KW-1185">Reference proteome</keyword>
<gene>
    <name evidence="2" type="ORF">H6A34_07905</name>
</gene>
<dbReference type="GO" id="GO:0031012">
    <property type="term" value="C:extracellular matrix"/>
    <property type="evidence" value="ECO:0007669"/>
    <property type="project" value="TreeGrafter"/>
</dbReference>
<comment type="caution">
    <text evidence="2">The sequence shown here is derived from an EMBL/GenBank/DDBJ whole genome shotgun (WGS) entry which is preliminary data.</text>
</comment>
<dbReference type="Proteomes" id="UP000706891">
    <property type="component" value="Unassembled WGS sequence"/>
</dbReference>